<dbReference type="InterPro" id="IPR019616">
    <property type="entry name" value="Ycf54"/>
</dbReference>
<dbReference type="RefSeq" id="WP_017745411.1">
    <property type="nucleotide sequence ID" value="NZ_KQ976354.1"/>
</dbReference>
<dbReference type="PANTHER" id="PTHR35319">
    <property type="match status" value="1"/>
</dbReference>
<evidence type="ECO:0008006" key="4">
    <source>
        <dbReference type="Google" id="ProtNLM"/>
    </source>
</evidence>
<dbReference type="PANTHER" id="PTHR35319:SF2">
    <property type="entry name" value="YCF54"/>
    <property type="match status" value="1"/>
</dbReference>
<proteinExistence type="inferred from homology"/>
<dbReference type="Gene3D" id="3.30.70.1860">
    <property type="entry name" value="Uncharacterised protein family Ycf54"/>
    <property type="match status" value="1"/>
</dbReference>
<evidence type="ECO:0000313" key="3">
    <source>
        <dbReference type="Proteomes" id="UP000076925"/>
    </source>
</evidence>
<organism evidence="2 3">
    <name type="scientific">Scytonema hofmannii PCC 7110</name>
    <dbReference type="NCBI Taxonomy" id="128403"/>
    <lineage>
        <taxon>Bacteria</taxon>
        <taxon>Bacillati</taxon>
        <taxon>Cyanobacteriota</taxon>
        <taxon>Cyanophyceae</taxon>
        <taxon>Nostocales</taxon>
        <taxon>Scytonemataceae</taxon>
        <taxon>Scytonema</taxon>
    </lineage>
</organism>
<evidence type="ECO:0000256" key="1">
    <source>
        <dbReference type="ARBA" id="ARBA00043978"/>
    </source>
</evidence>
<dbReference type="STRING" id="128403.WA1_08915"/>
<evidence type="ECO:0000313" key="2">
    <source>
        <dbReference type="EMBL" id="KYC35264.1"/>
    </source>
</evidence>
<dbReference type="Pfam" id="PF10674">
    <property type="entry name" value="Ycf54"/>
    <property type="match status" value="1"/>
</dbReference>
<accession>A0A139WS48</accession>
<comment type="caution">
    <text evidence="2">The sequence shown here is derived from an EMBL/GenBank/DDBJ whole genome shotgun (WGS) entry which is preliminary data.</text>
</comment>
<dbReference type="Proteomes" id="UP000076925">
    <property type="component" value="Unassembled WGS sequence"/>
</dbReference>
<dbReference type="InterPro" id="IPR038409">
    <property type="entry name" value="Ycf54-like_sf"/>
</dbReference>
<sequence>MQKYYYLLASQRFLLEEEPMEEVLKERTRYYHEQEKEIDFWVIKQPAFLEAPQMAEIKAKCPQTAVAIISTDSQFITWLKLRLEYVITGEFQAPSPEIPDALASVATVS</sequence>
<name>A0A139WS48_9CYAN</name>
<protein>
    <recommendedName>
        <fullName evidence="4">DUF2488 domain-containing protein</fullName>
    </recommendedName>
</protein>
<reference evidence="2 3" key="1">
    <citation type="journal article" date="2013" name="Genome Biol. Evol.">
        <title>Genomes of Stigonematalean cyanobacteria (subsection V) and the evolution of oxygenic photosynthesis from prokaryotes to plastids.</title>
        <authorList>
            <person name="Dagan T."/>
            <person name="Roettger M."/>
            <person name="Stucken K."/>
            <person name="Landan G."/>
            <person name="Koch R."/>
            <person name="Major P."/>
            <person name="Gould S.B."/>
            <person name="Goremykin V.V."/>
            <person name="Rippka R."/>
            <person name="Tandeau de Marsac N."/>
            <person name="Gugger M."/>
            <person name="Lockhart P.J."/>
            <person name="Allen J.F."/>
            <person name="Brune I."/>
            <person name="Maus I."/>
            <person name="Puhler A."/>
            <person name="Martin W.F."/>
        </authorList>
    </citation>
    <scope>NUCLEOTIDE SEQUENCE [LARGE SCALE GENOMIC DNA]</scope>
    <source>
        <strain evidence="2 3">PCC 7110</strain>
    </source>
</reference>
<gene>
    <name evidence="2" type="ORF">WA1_08915</name>
</gene>
<keyword evidence="3" id="KW-1185">Reference proteome</keyword>
<dbReference type="OrthoDB" id="513872at2"/>
<dbReference type="EMBL" id="ANNX02000052">
    <property type="protein sequence ID" value="KYC35264.1"/>
    <property type="molecule type" value="Genomic_DNA"/>
</dbReference>
<dbReference type="AlphaFoldDB" id="A0A139WS48"/>
<comment type="similarity">
    <text evidence="1">Belongs to the ycf54 family.</text>
</comment>